<dbReference type="SUPFAM" id="SSF46767">
    <property type="entry name" value="Methylated DNA-protein cysteine methyltransferase, C-terminal domain"/>
    <property type="match status" value="1"/>
</dbReference>
<evidence type="ECO:0000256" key="2">
    <source>
        <dbReference type="ARBA" id="ARBA00008711"/>
    </source>
</evidence>
<evidence type="ECO:0000256" key="6">
    <source>
        <dbReference type="ARBA" id="ARBA00022679"/>
    </source>
</evidence>
<dbReference type="InterPro" id="IPR036217">
    <property type="entry name" value="MethylDNA_cys_MeTrfase_DNAb"/>
</dbReference>
<dbReference type="STRING" id="988480.A0A075B4T9"/>
<evidence type="ECO:0000256" key="3">
    <source>
        <dbReference type="ARBA" id="ARBA00011918"/>
    </source>
</evidence>
<keyword evidence="16" id="KW-1185">Reference proteome</keyword>
<dbReference type="Proteomes" id="UP000030755">
    <property type="component" value="Unassembled WGS sequence"/>
</dbReference>
<evidence type="ECO:0000256" key="5">
    <source>
        <dbReference type="ARBA" id="ARBA00022603"/>
    </source>
</evidence>
<comment type="similarity">
    <text evidence="2">Belongs to the MGMT family.</text>
</comment>
<name>A0A075B4T9_ROZAC</name>
<dbReference type="OMA" id="LRVNPFC"/>
<reference evidence="17" key="2">
    <citation type="journal article" date="2018" name="Nat. Microbiol.">
        <title>Leveraging single-cell genomics to expand the fungal tree of life.</title>
        <authorList>
            <person name="Ahrendt S.R."/>
            <person name="Quandt C.A."/>
            <person name="Ciobanu D."/>
            <person name="Clum A."/>
            <person name="Salamov A."/>
            <person name="Andreopoulos B."/>
            <person name="Cheng J.F."/>
            <person name="Woyke T."/>
            <person name="Pelin A."/>
            <person name="Henrissat B."/>
            <person name="Reynolds N.K."/>
            <person name="Benny G.L."/>
            <person name="Smith M.E."/>
            <person name="James T.Y."/>
            <person name="Grigoriev I.V."/>
        </authorList>
    </citation>
    <scope>NUCLEOTIDE SEQUENCE [LARGE SCALE GENOMIC DNA]</scope>
    <source>
        <strain evidence="17">CSF55</strain>
    </source>
</reference>
<organism evidence="13 16">
    <name type="scientific">Rozella allomycis (strain CSF55)</name>
    <dbReference type="NCBI Taxonomy" id="988480"/>
    <lineage>
        <taxon>Eukaryota</taxon>
        <taxon>Fungi</taxon>
        <taxon>Fungi incertae sedis</taxon>
        <taxon>Cryptomycota</taxon>
        <taxon>Cryptomycota incertae sedis</taxon>
        <taxon>Rozella</taxon>
    </lineage>
</organism>
<keyword evidence="6 13" id="KW-0808">Transferase</keyword>
<keyword evidence="8" id="KW-0234">DNA repair</keyword>
<dbReference type="EMBL" id="ML006605">
    <property type="protein sequence ID" value="RKP16387.1"/>
    <property type="molecule type" value="Genomic_DNA"/>
</dbReference>
<dbReference type="InterPro" id="IPR036388">
    <property type="entry name" value="WH-like_DNA-bd_sf"/>
</dbReference>
<dbReference type="EMBL" id="ML006442">
    <property type="protein sequence ID" value="RKP16533.1"/>
    <property type="molecule type" value="Genomic_DNA"/>
</dbReference>
<dbReference type="AlphaFoldDB" id="A0A075B4T9"/>
<dbReference type="NCBIfam" id="TIGR00589">
    <property type="entry name" value="ogt"/>
    <property type="match status" value="1"/>
</dbReference>
<reference evidence="14" key="3">
    <citation type="submission" date="2018-08" db="EMBL/GenBank/DDBJ databases">
        <title>Leveraging single-cell genomics to expand the Fungal Tree of Life.</title>
        <authorList>
            <consortium name="DOE Joint Genome Institute"/>
            <person name="Ahrendt S.R."/>
            <person name="Quandt C.A."/>
            <person name="Ciobanu D."/>
            <person name="Clum A."/>
            <person name="Salamov A."/>
            <person name="Andreopoulos B."/>
            <person name="Cheng J.-F."/>
            <person name="Woyke T."/>
            <person name="Pelin A."/>
            <person name="Henrissat B."/>
            <person name="Reynolds N."/>
            <person name="Benny G.L."/>
            <person name="Smith M.E."/>
            <person name="James T.Y."/>
            <person name="Grigoriev I.V."/>
        </authorList>
    </citation>
    <scope>NUCLEOTIDE SEQUENCE</scope>
    <source>
        <strain evidence="14">CSF55</strain>
    </source>
</reference>
<reference evidence="13 16" key="1">
    <citation type="journal article" date="2013" name="Curr. Biol.">
        <title>Shared signatures of parasitism and phylogenomics unite Cryptomycota and microsporidia.</title>
        <authorList>
            <person name="James T.Y."/>
            <person name="Pelin A."/>
            <person name="Bonen L."/>
            <person name="Ahrendt S."/>
            <person name="Sain D."/>
            <person name="Corradi N."/>
            <person name="Stajich J.E."/>
        </authorList>
    </citation>
    <scope>NUCLEOTIDE SEQUENCE [LARGE SCALE GENOMIC DNA]</scope>
    <source>
        <strain evidence="13">CSF55</strain>
        <strain evidence="13">CSF55</strain>
    </source>
</reference>
<dbReference type="OrthoDB" id="1907495at2759"/>
<evidence type="ECO:0000313" key="16">
    <source>
        <dbReference type="Proteomes" id="UP000030755"/>
    </source>
</evidence>
<evidence type="ECO:0000313" key="14">
    <source>
        <dbReference type="EMBL" id="RKP16387.1"/>
    </source>
</evidence>
<dbReference type="Proteomes" id="UP000281549">
    <property type="component" value="Unassembled WGS sequence"/>
</dbReference>
<comment type="catalytic activity">
    <reaction evidence="1">
        <text>a 4-O-methyl-thymidine in DNA + L-cysteinyl-[protein] = a thymidine in DNA + S-methyl-L-cysteinyl-[protein]</text>
        <dbReference type="Rhea" id="RHEA:53428"/>
        <dbReference type="Rhea" id="RHEA-COMP:10131"/>
        <dbReference type="Rhea" id="RHEA-COMP:10132"/>
        <dbReference type="Rhea" id="RHEA-COMP:13555"/>
        <dbReference type="Rhea" id="RHEA-COMP:13556"/>
        <dbReference type="ChEBI" id="CHEBI:29950"/>
        <dbReference type="ChEBI" id="CHEBI:82612"/>
        <dbReference type="ChEBI" id="CHEBI:137386"/>
        <dbReference type="ChEBI" id="CHEBI:137387"/>
        <dbReference type="EC" id="2.1.1.63"/>
    </reaction>
</comment>
<dbReference type="GO" id="GO:0003908">
    <property type="term" value="F:methylated-DNA-[protein]-cysteine S-methyltransferase activity"/>
    <property type="evidence" value="ECO:0007669"/>
    <property type="project" value="UniProtKB-EC"/>
</dbReference>
<dbReference type="GO" id="GO:0006281">
    <property type="term" value="P:DNA repair"/>
    <property type="evidence" value="ECO:0007669"/>
    <property type="project" value="UniProtKB-KW"/>
</dbReference>
<dbReference type="PROSITE" id="PS00374">
    <property type="entry name" value="MGMT"/>
    <property type="match status" value="1"/>
</dbReference>
<keyword evidence="5 13" id="KW-0489">Methyltransferase</keyword>
<dbReference type="EMBL" id="KE560512">
    <property type="protein sequence ID" value="EPZ36616.1"/>
    <property type="molecule type" value="Genomic_DNA"/>
</dbReference>
<dbReference type="EC" id="2.1.1.63" evidence="3"/>
<dbReference type="Gene3D" id="1.10.10.10">
    <property type="entry name" value="Winged helix-like DNA-binding domain superfamily/Winged helix DNA-binding domain"/>
    <property type="match status" value="1"/>
</dbReference>
<dbReference type="InterPro" id="IPR014048">
    <property type="entry name" value="MethylDNA_cys_MeTrfase_DNA-bd"/>
</dbReference>
<evidence type="ECO:0000313" key="17">
    <source>
        <dbReference type="Proteomes" id="UP000281549"/>
    </source>
</evidence>
<feature type="domain" description="Methylated-DNA-[protein]-cysteine S-methyltransferase DNA binding" evidence="12">
    <location>
        <begin position="4"/>
        <end position="84"/>
    </location>
</feature>
<evidence type="ECO:0000313" key="13">
    <source>
        <dbReference type="EMBL" id="EPZ36616.1"/>
    </source>
</evidence>
<protein>
    <recommendedName>
        <fullName evidence="4">Methylated-DNA--protein-cysteine methyltransferase</fullName>
        <ecNumber evidence="3">2.1.1.63</ecNumber>
    </recommendedName>
    <alternativeName>
        <fullName evidence="9">6-O-methylguanine-DNA methyltransferase</fullName>
    </alternativeName>
    <alternativeName>
        <fullName evidence="10">O-6-methylguanine-DNA-alkyltransferase</fullName>
    </alternativeName>
</protein>
<evidence type="ECO:0000256" key="4">
    <source>
        <dbReference type="ARBA" id="ARBA00015377"/>
    </source>
</evidence>
<dbReference type="PANTHER" id="PTHR10815">
    <property type="entry name" value="METHYLATED-DNA--PROTEIN-CYSTEINE METHYLTRANSFERASE"/>
    <property type="match status" value="1"/>
</dbReference>
<accession>A0A075B4T9</accession>
<dbReference type="PANTHER" id="PTHR10815:SF13">
    <property type="entry name" value="METHYLATED-DNA--PROTEIN-CYSTEINE METHYLTRANSFERASE"/>
    <property type="match status" value="1"/>
</dbReference>
<dbReference type="Pfam" id="PF01035">
    <property type="entry name" value="DNA_binding_1"/>
    <property type="match status" value="1"/>
</dbReference>
<comment type="catalytic activity">
    <reaction evidence="11">
        <text>a 6-O-methyl-2'-deoxyguanosine in DNA + L-cysteinyl-[protein] = S-methyl-L-cysteinyl-[protein] + a 2'-deoxyguanosine in DNA</text>
        <dbReference type="Rhea" id="RHEA:24000"/>
        <dbReference type="Rhea" id="RHEA-COMP:10131"/>
        <dbReference type="Rhea" id="RHEA-COMP:10132"/>
        <dbReference type="Rhea" id="RHEA-COMP:11367"/>
        <dbReference type="Rhea" id="RHEA-COMP:11368"/>
        <dbReference type="ChEBI" id="CHEBI:29950"/>
        <dbReference type="ChEBI" id="CHEBI:82612"/>
        <dbReference type="ChEBI" id="CHEBI:85445"/>
        <dbReference type="ChEBI" id="CHEBI:85448"/>
        <dbReference type="EC" id="2.1.1.63"/>
    </reaction>
</comment>
<proteinExistence type="inferred from homology"/>
<evidence type="ECO:0000256" key="1">
    <source>
        <dbReference type="ARBA" id="ARBA00001286"/>
    </source>
</evidence>
<dbReference type="GO" id="GO:0032259">
    <property type="term" value="P:methylation"/>
    <property type="evidence" value="ECO:0007669"/>
    <property type="project" value="UniProtKB-KW"/>
</dbReference>
<sequence>MVSDFQNSVYSVCKQIPPGRFSTYGRIAQVLNTSPRAVGGALKRNPYAPQVPCHRVISSNFSLGGFYGEMESAKKIEMLRSEGIEFDKEFRVEKKYRDLIFEEFKESNNQ</sequence>
<dbReference type="CDD" id="cd06445">
    <property type="entry name" value="ATase"/>
    <property type="match status" value="1"/>
</dbReference>
<evidence type="ECO:0000259" key="12">
    <source>
        <dbReference type="Pfam" id="PF01035"/>
    </source>
</evidence>
<keyword evidence="7" id="KW-0227">DNA damage</keyword>
<evidence type="ECO:0000313" key="15">
    <source>
        <dbReference type="EMBL" id="RKP16533.1"/>
    </source>
</evidence>
<evidence type="ECO:0000256" key="10">
    <source>
        <dbReference type="ARBA" id="ARBA00031621"/>
    </source>
</evidence>
<gene>
    <name evidence="13" type="ORF">O9G_005477</name>
    <name evidence="15" type="ORF">ROZALSC1DRAFT_25160</name>
    <name evidence="14" type="ORF">ROZALSC1DRAFT_31666</name>
</gene>
<dbReference type="InterPro" id="IPR001497">
    <property type="entry name" value="MethylDNA_cys_MeTrfase_AS"/>
</dbReference>
<evidence type="ECO:0000256" key="9">
    <source>
        <dbReference type="ARBA" id="ARBA00030795"/>
    </source>
</evidence>
<dbReference type="HOGENOM" id="CLU_000445_52_3_1"/>
<evidence type="ECO:0000256" key="11">
    <source>
        <dbReference type="ARBA" id="ARBA00049348"/>
    </source>
</evidence>
<evidence type="ECO:0000256" key="7">
    <source>
        <dbReference type="ARBA" id="ARBA00022763"/>
    </source>
</evidence>
<evidence type="ECO:0000256" key="8">
    <source>
        <dbReference type="ARBA" id="ARBA00023204"/>
    </source>
</evidence>